<evidence type="ECO:0000313" key="1">
    <source>
        <dbReference type="EMBL" id="KIY67999.1"/>
    </source>
</evidence>
<reference evidence="1 2" key="1">
    <citation type="journal article" date="2015" name="Fungal Genet. Biol.">
        <title>Evolution of novel wood decay mechanisms in Agaricales revealed by the genome sequences of Fistulina hepatica and Cylindrobasidium torrendii.</title>
        <authorList>
            <person name="Floudas D."/>
            <person name="Held B.W."/>
            <person name="Riley R."/>
            <person name="Nagy L.G."/>
            <person name="Koehler G."/>
            <person name="Ransdell A.S."/>
            <person name="Younus H."/>
            <person name="Chow J."/>
            <person name="Chiniquy J."/>
            <person name="Lipzen A."/>
            <person name="Tritt A."/>
            <person name="Sun H."/>
            <person name="Haridas S."/>
            <person name="LaButti K."/>
            <person name="Ohm R.A."/>
            <person name="Kues U."/>
            <person name="Blanchette R.A."/>
            <person name="Grigoriev I.V."/>
            <person name="Minto R.E."/>
            <person name="Hibbett D.S."/>
        </authorList>
    </citation>
    <scope>NUCLEOTIDE SEQUENCE [LARGE SCALE GENOMIC DNA]</scope>
    <source>
        <strain evidence="1 2">FP15055 ss-10</strain>
    </source>
</reference>
<gene>
    <name evidence="1" type="ORF">CYLTODRAFT_490159</name>
</gene>
<dbReference type="EMBL" id="KN880512">
    <property type="protein sequence ID" value="KIY67999.1"/>
    <property type="molecule type" value="Genomic_DNA"/>
</dbReference>
<evidence type="ECO:0000313" key="2">
    <source>
        <dbReference type="Proteomes" id="UP000054007"/>
    </source>
</evidence>
<dbReference type="OrthoDB" id="2901459at2759"/>
<organism evidence="1 2">
    <name type="scientific">Cylindrobasidium torrendii FP15055 ss-10</name>
    <dbReference type="NCBI Taxonomy" id="1314674"/>
    <lineage>
        <taxon>Eukaryota</taxon>
        <taxon>Fungi</taxon>
        <taxon>Dikarya</taxon>
        <taxon>Basidiomycota</taxon>
        <taxon>Agaricomycotina</taxon>
        <taxon>Agaricomycetes</taxon>
        <taxon>Agaricomycetidae</taxon>
        <taxon>Agaricales</taxon>
        <taxon>Marasmiineae</taxon>
        <taxon>Physalacriaceae</taxon>
        <taxon>Cylindrobasidium</taxon>
    </lineage>
</organism>
<dbReference type="Proteomes" id="UP000054007">
    <property type="component" value="Unassembled WGS sequence"/>
</dbReference>
<name>A0A0D7BCV1_9AGAR</name>
<keyword evidence="2" id="KW-1185">Reference proteome</keyword>
<proteinExistence type="predicted"/>
<dbReference type="AlphaFoldDB" id="A0A0D7BCV1"/>
<dbReference type="Gene3D" id="1.20.1280.50">
    <property type="match status" value="1"/>
</dbReference>
<sequence>MDFNNIETSTRQRAAELQVEREKQFESASINHLPIEILVDIFDLCLPFSKYDSAVSPTNIRWVLASVCLRWRYTVFGTADLWTRVVVSTNDGEISIPALFRFLKNSADHLLWVALVETEETSLEDARPLIDALVHSSAARWKTFGLHVHQRSWKCPPFLTTLLSFPAPSLEEFYLTPIHAVADSTEDLQHLLERWLATQCPSLRRGAISLKYDRSPFLFSISMTHVTVFTESDAFSKLRQCPSLLELRCRRKACIPLAVNPPGISHQMLYALTDSYGLVRSLNLPALRFLELYPVFNGRNVDTAELAAFLRRSKCELNGIVIQEPTIVHEPRFIQDVLSPLSRSLVAFGLLVDSSEEATYATYEMLFKFLTHTSSTSSVLGKLQAVMFIIRAGNPTIYELIAEMLRSRLRKSRTMDTGVAQLVAASVFHEEGKVIVQGFSDWENEGLQMIGPHPSPVSFWHGPWMDRSSILVPLGIWKQLFS</sequence>
<accession>A0A0D7BCV1</accession>
<protein>
    <submittedName>
        <fullName evidence="1">Uncharacterized protein</fullName>
    </submittedName>
</protein>